<sequence length="332" mass="37676">MTIHQGSTENYSKIGSGFCGTVWAIGLDGPAIKREDGGPSRSLANDFTMHQRAIDAFRKLSSTKSCRDRPSVRIPQCHRFISSDDTAWWTKNLPFFPHRYSSCNAISSERIPPFPDDTRALLVGKYCHFFPELRPQIMTSTSNQACLIRPYIGRQRTYGTAMNVRSRFRGFSLQNFPLHIDQMAELGIPSDDIECYAAMMGEALAALHWLAEIDANDVEFVLAPLPVTEKCHNNITPTAMTNVLGKHTMWTLDFDLCRPLTMDFEGVRNAVNAFFKNDPFTPRPKTNYWTAFCSQYLRTAKNVICSFHGDEVNVEDRLALSTHFIESVEQRK</sequence>
<evidence type="ECO:0000313" key="2">
    <source>
        <dbReference type="EMBL" id="PLB48810.1"/>
    </source>
</evidence>
<name>A0A2I2G7F3_9EURO</name>
<gene>
    <name evidence="2" type="ORF">P170DRAFT_167961</name>
</gene>
<keyword evidence="3" id="KW-1185">Reference proteome</keyword>
<dbReference type="PANTHER" id="PTHR40780">
    <property type="entry name" value="DUF3669 DOMAIN-CONTAINING PROTEIN"/>
    <property type="match status" value="1"/>
</dbReference>
<feature type="domain" description="DUF3669" evidence="1">
    <location>
        <begin position="249"/>
        <end position="304"/>
    </location>
</feature>
<dbReference type="InterPro" id="IPR022137">
    <property type="entry name" value="Znf_prot_DUF3669"/>
</dbReference>
<protein>
    <recommendedName>
        <fullName evidence="1">DUF3669 domain-containing protein</fullName>
    </recommendedName>
</protein>
<reference evidence="2 3" key="1">
    <citation type="submission" date="2016-12" db="EMBL/GenBank/DDBJ databases">
        <title>The genomes of Aspergillus section Nigri reveals drivers in fungal speciation.</title>
        <authorList>
            <consortium name="DOE Joint Genome Institute"/>
            <person name="Vesth T.C."/>
            <person name="Nybo J."/>
            <person name="Theobald S."/>
            <person name="Brandl J."/>
            <person name="Frisvad J.C."/>
            <person name="Nielsen K.F."/>
            <person name="Lyhne E.K."/>
            <person name="Kogle M.E."/>
            <person name="Kuo A."/>
            <person name="Riley R."/>
            <person name="Clum A."/>
            <person name="Nolan M."/>
            <person name="Lipzen A."/>
            <person name="Salamov A."/>
            <person name="Henrissat B."/>
            <person name="Wiebenga A."/>
            <person name="De Vries R.P."/>
            <person name="Grigoriev I.V."/>
            <person name="Mortensen U.H."/>
            <person name="Andersen M.R."/>
            <person name="Baker S.E."/>
        </authorList>
    </citation>
    <scope>NUCLEOTIDE SEQUENCE [LARGE SCALE GENOMIC DNA]</scope>
    <source>
        <strain evidence="2 3">IBT 23096</strain>
    </source>
</reference>
<comment type="caution">
    <text evidence="2">The sequence shown here is derived from an EMBL/GenBank/DDBJ whole genome shotgun (WGS) entry which is preliminary data.</text>
</comment>
<evidence type="ECO:0000259" key="1">
    <source>
        <dbReference type="Pfam" id="PF12417"/>
    </source>
</evidence>
<dbReference type="VEuPathDB" id="FungiDB:P170DRAFT_167961"/>
<accession>A0A2I2G7F3</accession>
<dbReference type="Pfam" id="PF12417">
    <property type="entry name" value="DUF3669"/>
    <property type="match status" value="1"/>
</dbReference>
<evidence type="ECO:0000313" key="3">
    <source>
        <dbReference type="Proteomes" id="UP000234275"/>
    </source>
</evidence>
<feature type="non-terminal residue" evidence="2">
    <location>
        <position position="1"/>
    </location>
</feature>
<dbReference type="Proteomes" id="UP000234275">
    <property type="component" value="Unassembled WGS sequence"/>
</dbReference>
<organism evidence="2 3">
    <name type="scientific">Aspergillus steynii IBT 23096</name>
    <dbReference type="NCBI Taxonomy" id="1392250"/>
    <lineage>
        <taxon>Eukaryota</taxon>
        <taxon>Fungi</taxon>
        <taxon>Dikarya</taxon>
        <taxon>Ascomycota</taxon>
        <taxon>Pezizomycotina</taxon>
        <taxon>Eurotiomycetes</taxon>
        <taxon>Eurotiomycetidae</taxon>
        <taxon>Eurotiales</taxon>
        <taxon>Aspergillaceae</taxon>
        <taxon>Aspergillus</taxon>
        <taxon>Aspergillus subgen. Circumdati</taxon>
    </lineage>
</organism>
<dbReference type="GeneID" id="36550308"/>
<dbReference type="AlphaFoldDB" id="A0A2I2G7F3"/>
<dbReference type="PANTHER" id="PTHR40780:SF3">
    <property type="entry name" value="DUF3669 DOMAIN-CONTAINING PROTEIN"/>
    <property type="match status" value="1"/>
</dbReference>
<dbReference type="EMBL" id="MSFO01000004">
    <property type="protein sequence ID" value="PLB48810.1"/>
    <property type="molecule type" value="Genomic_DNA"/>
</dbReference>
<dbReference type="OrthoDB" id="2993351at2759"/>
<dbReference type="RefSeq" id="XP_024704112.1">
    <property type="nucleotide sequence ID" value="XM_024842610.1"/>
</dbReference>
<proteinExistence type="predicted"/>